<reference evidence="13 14" key="1">
    <citation type="journal article" date="2016" name="Nat. Commun.">
        <title>Thousands of microbial genomes shed light on interconnected biogeochemical processes in an aquifer system.</title>
        <authorList>
            <person name="Anantharaman K."/>
            <person name="Brown C.T."/>
            <person name="Hug L.A."/>
            <person name="Sharon I."/>
            <person name="Castelle C.J."/>
            <person name="Probst A.J."/>
            <person name="Thomas B.C."/>
            <person name="Singh A."/>
            <person name="Wilkins M.J."/>
            <person name="Karaoz U."/>
            <person name="Brodie E.L."/>
            <person name="Williams K.H."/>
            <person name="Hubbard S.S."/>
            <person name="Banfield J.F."/>
        </authorList>
    </citation>
    <scope>NUCLEOTIDE SEQUENCE [LARGE SCALE GENOMIC DNA]</scope>
</reference>
<dbReference type="GO" id="GO:0046872">
    <property type="term" value="F:metal ion binding"/>
    <property type="evidence" value="ECO:0007669"/>
    <property type="project" value="UniProtKB-KW"/>
</dbReference>
<evidence type="ECO:0000256" key="9">
    <source>
        <dbReference type="SAM" id="MobiDB-lite"/>
    </source>
</evidence>
<dbReference type="GO" id="GO:0016779">
    <property type="term" value="F:nucleotidyltransferase activity"/>
    <property type="evidence" value="ECO:0007669"/>
    <property type="project" value="UniProtKB-KW"/>
</dbReference>
<dbReference type="NCBIfam" id="TIGR00277">
    <property type="entry name" value="HDIG"/>
    <property type="match status" value="1"/>
</dbReference>
<evidence type="ECO:0000256" key="4">
    <source>
        <dbReference type="ARBA" id="ARBA00022695"/>
    </source>
</evidence>
<dbReference type="Gene3D" id="3.30.460.10">
    <property type="entry name" value="Beta Polymerase, domain 2"/>
    <property type="match status" value="1"/>
</dbReference>
<name>A0A1F6DX48_9BACT</name>
<dbReference type="PROSITE" id="PS51257">
    <property type="entry name" value="PROKAR_LIPOPROTEIN"/>
    <property type="match status" value="1"/>
</dbReference>
<dbReference type="PANTHER" id="PTHR46173:SF1">
    <property type="entry name" value="CCA TRNA NUCLEOTIDYLTRANSFERASE 1, MITOCHONDRIAL"/>
    <property type="match status" value="1"/>
</dbReference>
<accession>A0A1F6DX48</accession>
<evidence type="ECO:0000256" key="1">
    <source>
        <dbReference type="ARBA" id="ARBA00001946"/>
    </source>
</evidence>
<dbReference type="InterPro" id="IPR050264">
    <property type="entry name" value="Bact_CCA-adding_enz_type3_sf"/>
</dbReference>
<dbReference type="InterPro" id="IPR006674">
    <property type="entry name" value="HD_domain"/>
</dbReference>
<dbReference type="EMBL" id="MFLK01000023">
    <property type="protein sequence ID" value="OGG66004.1"/>
    <property type="molecule type" value="Genomic_DNA"/>
</dbReference>
<dbReference type="GO" id="GO:0000049">
    <property type="term" value="F:tRNA binding"/>
    <property type="evidence" value="ECO:0007669"/>
    <property type="project" value="TreeGrafter"/>
</dbReference>
<dbReference type="Gene3D" id="1.10.246.80">
    <property type="match status" value="1"/>
</dbReference>
<evidence type="ECO:0000259" key="10">
    <source>
        <dbReference type="Pfam" id="PF01743"/>
    </source>
</evidence>
<dbReference type="CDD" id="cd05398">
    <property type="entry name" value="NT_ClassII-CCAase"/>
    <property type="match status" value="1"/>
</dbReference>
<gene>
    <name evidence="13" type="ORF">A3D71_04020</name>
</gene>
<dbReference type="SUPFAM" id="SSF81891">
    <property type="entry name" value="Poly A polymerase C-terminal region-like"/>
    <property type="match status" value="1"/>
</dbReference>
<evidence type="ECO:0000256" key="7">
    <source>
        <dbReference type="ARBA" id="ARBA00022842"/>
    </source>
</evidence>
<evidence type="ECO:0000313" key="13">
    <source>
        <dbReference type="EMBL" id="OGG66004.1"/>
    </source>
</evidence>
<dbReference type="AlphaFoldDB" id="A0A1F6DX48"/>
<dbReference type="GO" id="GO:0000166">
    <property type="term" value="F:nucleotide binding"/>
    <property type="evidence" value="ECO:0007669"/>
    <property type="project" value="UniProtKB-KW"/>
</dbReference>
<dbReference type="InterPro" id="IPR043519">
    <property type="entry name" value="NT_sf"/>
</dbReference>
<dbReference type="GO" id="GO:0008033">
    <property type="term" value="P:tRNA processing"/>
    <property type="evidence" value="ECO:0007669"/>
    <property type="project" value="UniProtKB-KW"/>
</dbReference>
<keyword evidence="2 8" id="KW-0808">Transferase</keyword>
<evidence type="ECO:0000256" key="2">
    <source>
        <dbReference type="ARBA" id="ARBA00022679"/>
    </source>
</evidence>
<dbReference type="Proteomes" id="UP000177652">
    <property type="component" value="Unassembled WGS sequence"/>
</dbReference>
<dbReference type="PANTHER" id="PTHR46173">
    <property type="entry name" value="CCA TRNA NUCLEOTIDYLTRANSFERASE 1, MITOCHONDRIAL"/>
    <property type="match status" value="1"/>
</dbReference>
<evidence type="ECO:0000256" key="5">
    <source>
        <dbReference type="ARBA" id="ARBA00022723"/>
    </source>
</evidence>
<organism evidence="13 14">
    <name type="scientific">Candidatus Kaiserbacteria bacterium RIFCSPHIGHO2_02_FULL_55_20</name>
    <dbReference type="NCBI Taxonomy" id="1798497"/>
    <lineage>
        <taxon>Bacteria</taxon>
        <taxon>Candidatus Kaiseribacteriota</taxon>
    </lineage>
</organism>
<feature type="region of interest" description="Disordered" evidence="9">
    <location>
        <begin position="463"/>
        <end position="489"/>
    </location>
</feature>
<protein>
    <recommendedName>
        <fullName evidence="15">HD domain-containing protein</fullName>
    </recommendedName>
</protein>
<dbReference type="InterPro" id="IPR032828">
    <property type="entry name" value="PolyA_RNA-bd"/>
</dbReference>
<comment type="cofactor">
    <cofactor evidence="1">
        <name>Mg(2+)</name>
        <dbReference type="ChEBI" id="CHEBI:18420"/>
    </cofactor>
</comment>
<feature type="domain" description="HD" evidence="11">
    <location>
        <begin position="253"/>
        <end position="349"/>
    </location>
</feature>
<dbReference type="SUPFAM" id="SSF81301">
    <property type="entry name" value="Nucleotidyltransferase"/>
    <property type="match status" value="1"/>
</dbReference>
<dbReference type="Pfam" id="PF12627">
    <property type="entry name" value="PolyA_pol_RNAbd"/>
    <property type="match status" value="1"/>
</dbReference>
<dbReference type="Gene3D" id="1.10.3090.10">
    <property type="entry name" value="cca-adding enzyme, domain 2"/>
    <property type="match status" value="1"/>
</dbReference>
<feature type="domain" description="Poly A polymerase head" evidence="10">
    <location>
        <begin position="26"/>
        <end position="150"/>
    </location>
</feature>
<keyword evidence="3" id="KW-0819">tRNA processing</keyword>
<keyword evidence="8" id="KW-0694">RNA-binding</keyword>
<evidence type="ECO:0000256" key="6">
    <source>
        <dbReference type="ARBA" id="ARBA00022741"/>
    </source>
</evidence>
<dbReference type="Pfam" id="PF01743">
    <property type="entry name" value="PolyA_pol"/>
    <property type="match status" value="1"/>
</dbReference>
<evidence type="ECO:0008006" key="15">
    <source>
        <dbReference type="Google" id="ProtNLM"/>
    </source>
</evidence>
<dbReference type="InterPro" id="IPR003607">
    <property type="entry name" value="HD/PDEase_dom"/>
</dbReference>
<evidence type="ECO:0000259" key="12">
    <source>
        <dbReference type="Pfam" id="PF12627"/>
    </source>
</evidence>
<keyword evidence="4" id="KW-0548">Nucleotidyltransferase</keyword>
<evidence type="ECO:0000256" key="8">
    <source>
        <dbReference type="RuleBase" id="RU003953"/>
    </source>
</evidence>
<evidence type="ECO:0000259" key="11">
    <source>
        <dbReference type="Pfam" id="PF01966"/>
    </source>
</evidence>
<keyword evidence="5" id="KW-0479">Metal-binding</keyword>
<proteinExistence type="inferred from homology"/>
<keyword evidence="7" id="KW-0460">Magnesium</keyword>
<sequence>MKETQLTVLQEVRAVSDALHAAGFQAYLVGGCVRDLVLGREPKDWDITTNATPEKIQALFEDTFYENEYGTVGVVTKSEDPRLKVIEVTPYRTEGKYSNARHPDEVSFSDTLSEDLKRRDFTINAIAYDSAKGEFVDEHGGREDLARKVIVTVGNPHERFEEDALRMLRAVRIAAELDFVIDAQTAEGIAAQAAQLAKISRERVRDELIRIVQSPRPMQALYVAQKLGILKYVIPELEEGIGCAQNQAHSFDVFEHLMRSLQHAADKEWPLDVRLAAMLHDVGKPATRLWSDEKKDWTFHGHDVVSARMTKKILNELKFPKETTHNVATLVRTHMFFSDPEVVTLSAVRRVIARVGKENISDLLNLRVCDRIGTGRPKAHPFRLRKYMSMVDEAMRDPVSVCMLNVDGTKLIKLGEKPGPRIGWILHALLEEVLDDPKKNTEEYLEKKASELMKIKDAELRKLGEAGKDRREEEDEAAIQKLREKHHVS</sequence>
<dbReference type="Pfam" id="PF01966">
    <property type="entry name" value="HD"/>
    <property type="match status" value="1"/>
</dbReference>
<evidence type="ECO:0000256" key="3">
    <source>
        <dbReference type="ARBA" id="ARBA00022694"/>
    </source>
</evidence>
<keyword evidence="6" id="KW-0547">Nucleotide-binding</keyword>
<dbReference type="InterPro" id="IPR002646">
    <property type="entry name" value="PolA_pol_head_dom"/>
</dbReference>
<feature type="domain" description="tRNA nucleotidyltransferase/poly(A) polymerase RNA and SrmB- binding" evidence="12">
    <location>
        <begin position="178"/>
        <end position="239"/>
    </location>
</feature>
<comment type="caution">
    <text evidence="13">The sequence shown here is derived from an EMBL/GenBank/DDBJ whole genome shotgun (WGS) entry which is preliminary data.</text>
</comment>
<evidence type="ECO:0000313" key="14">
    <source>
        <dbReference type="Proteomes" id="UP000177652"/>
    </source>
</evidence>
<dbReference type="CDD" id="cd00077">
    <property type="entry name" value="HDc"/>
    <property type="match status" value="1"/>
</dbReference>
<dbReference type="STRING" id="1798497.A3D71_04020"/>
<comment type="similarity">
    <text evidence="8">Belongs to the tRNA nucleotidyltransferase/poly(A) polymerase family.</text>
</comment>
<dbReference type="InterPro" id="IPR006675">
    <property type="entry name" value="HDIG_dom"/>
</dbReference>